<dbReference type="AlphaFoldDB" id="E4N0V2"/>
<name>E4N0V2_KITSK</name>
<dbReference type="STRING" id="452652.KSE_60180"/>
<dbReference type="HOGENOM" id="CLU_046661_0_0_11"/>
<dbReference type="RefSeq" id="WP_014139082.1">
    <property type="nucleotide sequence ID" value="NC_016109.1"/>
</dbReference>
<dbReference type="InterPro" id="IPR017853">
    <property type="entry name" value="GH"/>
</dbReference>
<dbReference type="Gene3D" id="3.20.20.80">
    <property type="entry name" value="Glycosidases"/>
    <property type="match status" value="1"/>
</dbReference>
<keyword evidence="2" id="KW-1185">Reference proteome</keyword>
<organism evidence="1 2">
    <name type="scientific">Kitasatospora setae (strain ATCC 33774 / DSM 43861 / JCM 3304 / KCC A-0304 / NBRC 14216 / KM-6054)</name>
    <name type="common">Streptomyces setae</name>
    <dbReference type="NCBI Taxonomy" id="452652"/>
    <lineage>
        <taxon>Bacteria</taxon>
        <taxon>Bacillati</taxon>
        <taxon>Actinomycetota</taxon>
        <taxon>Actinomycetes</taxon>
        <taxon>Kitasatosporales</taxon>
        <taxon>Streptomycetaceae</taxon>
        <taxon>Kitasatospora</taxon>
    </lineage>
</organism>
<dbReference type="Proteomes" id="UP000007076">
    <property type="component" value="Chromosome"/>
</dbReference>
<evidence type="ECO:0000313" key="2">
    <source>
        <dbReference type="Proteomes" id="UP000007076"/>
    </source>
</evidence>
<evidence type="ECO:0000313" key="1">
    <source>
        <dbReference type="EMBL" id="BAJ31786.1"/>
    </source>
</evidence>
<dbReference type="SUPFAM" id="SSF51445">
    <property type="entry name" value="(Trans)glycosidases"/>
    <property type="match status" value="1"/>
</dbReference>
<gene>
    <name evidence="1" type="ordered locus">KSE_60180</name>
</gene>
<protein>
    <submittedName>
        <fullName evidence="1">Uncharacterized protein</fullName>
    </submittedName>
</protein>
<proteinExistence type="predicted"/>
<dbReference type="KEGG" id="ksk:KSE_60180"/>
<dbReference type="PATRIC" id="fig|452652.3.peg.6028"/>
<sequence>MGTKAGTVGRREFVFGIYPGALLGDEHGLVHPVRPDDPDRLAAALDRLQGTEPGFRIRVYRSFAATVPAPPQTPDGWPAYLDRPGRRIDLVLQFREPTGSLTGWEAYVRAQVRELGTRLGSVQICEEPNADLPVLDGSTPNVLAALVAGVTAAKDEARALGLDAAVGFNAVPTTAPDAPFWPDLGRHADQPFLDALDYVGLDFFPDVFRPVPADRLADATAWLLHTFRHTDLPKAGIPAHVPIRICENGWPTGPGRPEEAQARVLDTVVRTVAAHARTLGIDGYTLFALRDADSAGESLFHHFGLLRDDHTPKPAFETYRTLIAELGPVLRGLR</sequence>
<dbReference type="eggNOG" id="COG2723">
    <property type="taxonomic scope" value="Bacteria"/>
</dbReference>
<reference evidence="1 2" key="1">
    <citation type="journal article" date="2010" name="DNA Res.">
        <title>Genome sequence of Kitasatospora setae NBRC 14216T: an evolutionary snapshot of the family Streptomycetaceae.</title>
        <authorList>
            <person name="Ichikawa N."/>
            <person name="Oguchi A."/>
            <person name="Ikeda H."/>
            <person name="Ishikawa J."/>
            <person name="Kitani S."/>
            <person name="Watanabe Y."/>
            <person name="Nakamura S."/>
            <person name="Katano Y."/>
            <person name="Kishi E."/>
            <person name="Sasagawa M."/>
            <person name="Ankai A."/>
            <person name="Fukui S."/>
            <person name="Hashimoto Y."/>
            <person name="Kamata S."/>
            <person name="Otoguro M."/>
            <person name="Tanikawa S."/>
            <person name="Nihira T."/>
            <person name="Horinouchi S."/>
            <person name="Ohnishi Y."/>
            <person name="Hayakawa M."/>
            <person name="Kuzuyama T."/>
            <person name="Arisawa A."/>
            <person name="Nomoto F."/>
            <person name="Miura H."/>
            <person name="Takahashi Y."/>
            <person name="Fujita N."/>
        </authorList>
    </citation>
    <scope>NUCLEOTIDE SEQUENCE [LARGE SCALE GENOMIC DNA]</scope>
    <source>
        <strain evidence="2">ATCC 33774 / DSM 43861 / JCM 3304 / KCC A-0304 / NBRC 14216 / KM-6054</strain>
    </source>
</reference>
<dbReference type="EMBL" id="AP010968">
    <property type="protein sequence ID" value="BAJ31786.1"/>
    <property type="molecule type" value="Genomic_DNA"/>
</dbReference>
<accession>E4N0V2</accession>